<gene>
    <name evidence="3" type="ORF">IL334_003414</name>
</gene>
<proteinExistence type="predicted"/>
<dbReference type="GeneID" id="87955545"/>
<feature type="compositionally biased region" description="Polar residues" evidence="1">
    <location>
        <begin position="367"/>
        <end position="383"/>
    </location>
</feature>
<reference evidence="3 4" key="1">
    <citation type="submission" date="2024-01" db="EMBL/GenBank/DDBJ databases">
        <title>Comparative genomics of Cryptococcus and Kwoniella reveals pathogenesis evolution and contrasting modes of karyotype evolution via chromosome fusion or intercentromeric recombination.</title>
        <authorList>
            <person name="Coelho M.A."/>
            <person name="David-Palma M."/>
            <person name="Shea T."/>
            <person name="Bowers K."/>
            <person name="McGinley-Smith S."/>
            <person name="Mohammad A.W."/>
            <person name="Gnirke A."/>
            <person name="Yurkov A.M."/>
            <person name="Nowrousian M."/>
            <person name="Sun S."/>
            <person name="Cuomo C.A."/>
            <person name="Heitman J."/>
        </authorList>
    </citation>
    <scope>NUCLEOTIDE SEQUENCE [LARGE SCALE GENOMIC DNA]</scope>
    <source>
        <strain evidence="3">CBS 11374</strain>
    </source>
</reference>
<dbReference type="EMBL" id="CP141884">
    <property type="protein sequence ID" value="WRT66455.1"/>
    <property type="molecule type" value="Genomic_DNA"/>
</dbReference>
<evidence type="ECO:0000313" key="4">
    <source>
        <dbReference type="Proteomes" id="UP001329825"/>
    </source>
</evidence>
<organism evidence="3 4">
    <name type="scientific">Kwoniella shivajii</name>
    <dbReference type="NCBI Taxonomy" id="564305"/>
    <lineage>
        <taxon>Eukaryota</taxon>
        <taxon>Fungi</taxon>
        <taxon>Dikarya</taxon>
        <taxon>Basidiomycota</taxon>
        <taxon>Agaricomycotina</taxon>
        <taxon>Tremellomycetes</taxon>
        <taxon>Tremellales</taxon>
        <taxon>Cryptococcaceae</taxon>
        <taxon>Kwoniella</taxon>
    </lineage>
</organism>
<keyword evidence="4" id="KW-1185">Reference proteome</keyword>
<evidence type="ECO:0000313" key="3">
    <source>
        <dbReference type="EMBL" id="WRT66455.1"/>
    </source>
</evidence>
<feature type="region of interest" description="Disordered" evidence="1">
    <location>
        <begin position="366"/>
        <end position="422"/>
    </location>
</feature>
<feature type="region of interest" description="Disordered" evidence="1">
    <location>
        <begin position="457"/>
        <end position="478"/>
    </location>
</feature>
<feature type="domain" description="Origin recognition complex subunit 3 winged helix C-terminal" evidence="2">
    <location>
        <begin position="409"/>
        <end position="538"/>
    </location>
</feature>
<dbReference type="PANTHER" id="PTHR12748">
    <property type="entry name" value="ORIGIN RECOGNITION COMPLEX SUBUNIT 3"/>
    <property type="match status" value="1"/>
</dbReference>
<protein>
    <recommendedName>
        <fullName evidence="2">Origin recognition complex subunit 3 winged helix C-terminal domain-containing protein</fullName>
    </recommendedName>
</protein>
<sequence length="543" mass="59720">MDEEDFQSLSKGVFVIPFRSASSEAGPSRPRPLDQLYKSTLDHYEQAYSVYAAERTTEQLDGISDWLDRCSAPPLLKLQNPIYRLEVGILHNADTNTSSSLSPLLYVTGATTCILNGKDASDVGSAMKSMAIGFIGDTRVAGMKTGRTGIEEVELWYQSQKKKSPLLLHIQEAQLVPSSVLGELMYILSLHPDLPIRLLLSVPSITHFLSSWTPIEISSIALTILSPSNKRRNTGIGSILNASESAPMKISDDLADEIRSEEHKTGGGARLALKTIKWLLLHHSMNSPLSRLALSTDPIKLQKLRSLLDIVLENPDDRTLPGGELFQLTSNKDLSSALNPAPRTSILHALSSSGDFIRSSMVHDQAENGNTARDPSPTPQNASRPKRKSLPSDEAQIMQNSKRKRSEDNAEAENGDDHEVKTRGEELKELQMLFDLWRGAGRSVNLWDWLEGFSGAMADDPQEQESSGKPDNDGMAINGVASERTGEANDHGEEKDKNVDEENEARLHAVFIRFVEEARMIGLIRARGKGRRADEVVKGVALV</sequence>
<evidence type="ECO:0000256" key="1">
    <source>
        <dbReference type="SAM" id="MobiDB-lite"/>
    </source>
</evidence>
<dbReference type="RefSeq" id="XP_062791195.1">
    <property type="nucleotide sequence ID" value="XM_062935144.1"/>
</dbReference>
<accession>A0ABZ1CZ51</accession>
<dbReference type="Pfam" id="PF18137">
    <property type="entry name" value="WHD_ORC"/>
    <property type="match status" value="1"/>
</dbReference>
<dbReference type="InterPro" id="IPR020795">
    <property type="entry name" value="ORC3"/>
</dbReference>
<dbReference type="PANTHER" id="PTHR12748:SF0">
    <property type="entry name" value="ORIGIN RECOGNITION COMPLEX SUBUNIT 3"/>
    <property type="match status" value="1"/>
</dbReference>
<evidence type="ECO:0000259" key="2">
    <source>
        <dbReference type="Pfam" id="PF18137"/>
    </source>
</evidence>
<dbReference type="InterPro" id="IPR040855">
    <property type="entry name" value="ORC_WH_C"/>
</dbReference>
<dbReference type="Proteomes" id="UP001329825">
    <property type="component" value="Chromosome 4"/>
</dbReference>
<name>A0ABZ1CZ51_9TREE</name>